<dbReference type="RefSeq" id="WP_168516077.1">
    <property type="nucleotide sequence ID" value="NZ_JAAXLS010000009.1"/>
</dbReference>
<accession>A0ABX1J433</accession>
<evidence type="ECO:0000256" key="1">
    <source>
        <dbReference type="SAM" id="Phobius"/>
    </source>
</evidence>
<evidence type="ECO:0000313" key="2">
    <source>
        <dbReference type="EMBL" id="NKQ54419.1"/>
    </source>
</evidence>
<evidence type="ECO:0000313" key="3">
    <source>
        <dbReference type="Proteomes" id="UP000715441"/>
    </source>
</evidence>
<reference evidence="2 3" key="1">
    <citation type="submission" date="2020-04" db="EMBL/GenBank/DDBJ databases">
        <title>Novel species.</title>
        <authorList>
            <person name="Teo W.F.A."/>
            <person name="Lipun K."/>
            <person name="Srisuk N."/>
            <person name="Duangmal K."/>
        </authorList>
    </citation>
    <scope>NUCLEOTIDE SEQUENCE [LARGE SCALE GENOMIC DNA]</scope>
    <source>
        <strain evidence="2 3">K13G38</strain>
    </source>
</reference>
<protein>
    <submittedName>
        <fullName evidence="2">Uncharacterized protein</fullName>
    </submittedName>
</protein>
<keyword evidence="3" id="KW-1185">Reference proteome</keyword>
<keyword evidence="1" id="KW-0472">Membrane</keyword>
<dbReference type="EMBL" id="JAAXLS010000009">
    <property type="protein sequence ID" value="NKQ54419.1"/>
    <property type="molecule type" value="Genomic_DNA"/>
</dbReference>
<sequence>MGKKDPLQALVGNSGGAMGKLVGGVIVVALLVIVVKFPSDAAHWLKELWGLGEEVISGLVSFIRQAF</sequence>
<organism evidence="2 3">
    <name type="scientific">Amycolatopsis acididurans</name>
    <dbReference type="NCBI Taxonomy" id="2724524"/>
    <lineage>
        <taxon>Bacteria</taxon>
        <taxon>Bacillati</taxon>
        <taxon>Actinomycetota</taxon>
        <taxon>Actinomycetes</taxon>
        <taxon>Pseudonocardiales</taxon>
        <taxon>Pseudonocardiaceae</taxon>
        <taxon>Amycolatopsis</taxon>
    </lineage>
</organism>
<proteinExistence type="predicted"/>
<comment type="caution">
    <text evidence="2">The sequence shown here is derived from an EMBL/GenBank/DDBJ whole genome shotgun (WGS) entry which is preliminary data.</text>
</comment>
<dbReference type="Proteomes" id="UP000715441">
    <property type="component" value="Unassembled WGS sequence"/>
</dbReference>
<gene>
    <name evidence="2" type="ORF">HFP15_16180</name>
</gene>
<keyword evidence="1" id="KW-0812">Transmembrane</keyword>
<feature type="transmembrane region" description="Helical" evidence="1">
    <location>
        <begin position="21"/>
        <end position="39"/>
    </location>
</feature>
<name>A0ABX1J433_9PSEU</name>
<keyword evidence="1" id="KW-1133">Transmembrane helix</keyword>